<dbReference type="InterPro" id="IPR002661">
    <property type="entry name" value="Ribosome_recyc_fac"/>
</dbReference>
<comment type="similarity">
    <text evidence="1">Belongs to the RRF family.</text>
</comment>
<proteinExistence type="inferred from homology"/>
<dbReference type="Gene3D" id="1.10.132.20">
    <property type="entry name" value="Ribosome-recycling factor"/>
    <property type="match status" value="1"/>
</dbReference>
<keyword evidence="2" id="KW-0648">Protein biosynthesis</keyword>
<dbReference type="InterPro" id="IPR023584">
    <property type="entry name" value="Ribosome_recyc_fac_dom"/>
</dbReference>
<organism evidence="5 6">
    <name type="scientific">Mitosporidium daphniae</name>
    <dbReference type="NCBI Taxonomy" id="1485682"/>
    <lineage>
        <taxon>Eukaryota</taxon>
        <taxon>Fungi</taxon>
        <taxon>Fungi incertae sedis</taxon>
        <taxon>Microsporidia</taxon>
        <taxon>Mitosporidium</taxon>
    </lineage>
</organism>
<dbReference type="VEuPathDB" id="MicrosporidiaDB:DI09_52p230"/>
<evidence type="ECO:0000259" key="4">
    <source>
        <dbReference type="Pfam" id="PF01765"/>
    </source>
</evidence>
<dbReference type="EMBL" id="JMKJ01000477">
    <property type="protein sequence ID" value="KGG50870.1"/>
    <property type="molecule type" value="Genomic_DNA"/>
</dbReference>
<sequence>MLDSCQNYSKIKNIKEKIKSTSNDDGENLEYGDSDGYELEGDASSSFSGRNLSLKKLAFLKDPLGKGVDNFNSSHLNELFECCITHLSAELGRIRTGRATPALNAVDPPFVVHVKDPITLLVPIPKLDDTSKAILSKQASAIGERCKMKIRTCRRTALSSCDFVSKEEIKRLEKDIQKAHDKFIEKIDKLVMQKKNEIKLA</sequence>
<comment type="function">
    <text evidence="3">Necessary for protein synthesis in mitochondria. Functions as a ribosome recycling factor in mitochondria.</text>
</comment>
<dbReference type="PANTHER" id="PTHR20982">
    <property type="entry name" value="RIBOSOME RECYCLING FACTOR"/>
    <property type="match status" value="1"/>
</dbReference>
<dbReference type="PANTHER" id="PTHR20982:SF3">
    <property type="entry name" value="MITOCHONDRIAL RIBOSOME RECYCLING FACTOR PSEUDO 1"/>
    <property type="match status" value="1"/>
</dbReference>
<feature type="domain" description="Ribosome recycling factor" evidence="4">
    <location>
        <begin position="116"/>
        <end position="198"/>
    </location>
</feature>
<dbReference type="SUPFAM" id="SSF55194">
    <property type="entry name" value="Ribosome recycling factor, RRF"/>
    <property type="match status" value="1"/>
</dbReference>
<dbReference type="GO" id="GO:0043023">
    <property type="term" value="F:ribosomal large subunit binding"/>
    <property type="evidence" value="ECO:0007669"/>
    <property type="project" value="TreeGrafter"/>
</dbReference>
<dbReference type="InterPro" id="IPR036191">
    <property type="entry name" value="RRF_sf"/>
</dbReference>
<evidence type="ECO:0000313" key="5">
    <source>
        <dbReference type="EMBL" id="KGG50870.1"/>
    </source>
</evidence>
<evidence type="ECO:0000256" key="1">
    <source>
        <dbReference type="ARBA" id="ARBA00005912"/>
    </source>
</evidence>
<dbReference type="AlphaFoldDB" id="A0A098VPL7"/>
<dbReference type="RefSeq" id="XP_013237297.1">
    <property type="nucleotide sequence ID" value="XM_013381843.1"/>
</dbReference>
<protein>
    <submittedName>
        <fullName evidence="5">Ribosome-recycling factor</fullName>
    </submittedName>
</protein>
<dbReference type="GO" id="GO:0005739">
    <property type="term" value="C:mitochondrion"/>
    <property type="evidence" value="ECO:0007669"/>
    <property type="project" value="TreeGrafter"/>
</dbReference>
<gene>
    <name evidence="5" type="ORF">DI09_52p230</name>
</gene>
<reference evidence="5 6" key="1">
    <citation type="submission" date="2014-04" db="EMBL/GenBank/DDBJ databases">
        <title>A new species of microsporidia sheds light on the evolution of extreme parasitism.</title>
        <authorList>
            <person name="Haag K.L."/>
            <person name="James T.Y."/>
            <person name="Larsson R."/>
            <person name="Schaer T.M."/>
            <person name="Refardt D."/>
            <person name="Pombert J.-F."/>
            <person name="Ebert D."/>
        </authorList>
    </citation>
    <scope>NUCLEOTIDE SEQUENCE [LARGE SCALE GENOMIC DNA]</scope>
    <source>
        <strain evidence="5 6">UGP3</strain>
        <tissue evidence="5">Spores</tissue>
    </source>
</reference>
<evidence type="ECO:0000256" key="3">
    <source>
        <dbReference type="ARBA" id="ARBA00024909"/>
    </source>
</evidence>
<dbReference type="GeneID" id="25260258"/>
<dbReference type="Proteomes" id="UP000029725">
    <property type="component" value="Unassembled WGS sequence"/>
</dbReference>
<keyword evidence="6" id="KW-1185">Reference proteome</keyword>
<name>A0A098VPL7_9MICR</name>
<dbReference type="OrthoDB" id="407355at2759"/>
<dbReference type="Pfam" id="PF01765">
    <property type="entry name" value="RRF"/>
    <property type="match status" value="1"/>
</dbReference>
<dbReference type="GO" id="GO:0006412">
    <property type="term" value="P:translation"/>
    <property type="evidence" value="ECO:0007669"/>
    <property type="project" value="UniProtKB-KW"/>
</dbReference>
<accession>A0A098VPL7</accession>
<evidence type="ECO:0000256" key="2">
    <source>
        <dbReference type="ARBA" id="ARBA00022917"/>
    </source>
</evidence>
<dbReference type="HOGENOM" id="CLU_1360708_0_0_1"/>
<comment type="caution">
    <text evidence="5">The sequence shown here is derived from an EMBL/GenBank/DDBJ whole genome shotgun (WGS) entry which is preliminary data.</text>
</comment>
<evidence type="ECO:0000313" key="6">
    <source>
        <dbReference type="Proteomes" id="UP000029725"/>
    </source>
</evidence>